<accession>A0A841FJF4</accession>
<name>A0A841FJF4_9ACTN</name>
<keyword evidence="3" id="KW-1185">Reference proteome</keyword>
<comment type="caution">
    <text evidence="2">The sequence shown here is derived from an EMBL/GenBank/DDBJ whole genome shotgun (WGS) entry which is preliminary data.</text>
</comment>
<proteinExistence type="predicted"/>
<gene>
    <name evidence="2" type="ORF">HNR73_001818</name>
</gene>
<dbReference type="Proteomes" id="UP000548476">
    <property type="component" value="Unassembled WGS sequence"/>
</dbReference>
<dbReference type="EMBL" id="JACHGT010000003">
    <property type="protein sequence ID" value="MBB6033968.1"/>
    <property type="molecule type" value="Genomic_DNA"/>
</dbReference>
<evidence type="ECO:0000256" key="1">
    <source>
        <dbReference type="SAM" id="MobiDB-lite"/>
    </source>
</evidence>
<protein>
    <submittedName>
        <fullName evidence="2">Uncharacterized protein</fullName>
    </submittedName>
</protein>
<dbReference type="AlphaFoldDB" id="A0A841FJF4"/>
<dbReference type="RefSeq" id="WP_184786813.1">
    <property type="nucleotide sequence ID" value="NZ_BONT01000013.1"/>
</dbReference>
<organism evidence="2 3">
    <name type="scientific">Phytomonospora endophytica</name>
    <dbReference type="NCBI Taxonomy" id="714109"/>
    <lineage>
        <taxon>Bacteria</taxon>
        <taxon>Bacillati</taxon>
        <taxon>Actinomycetota</taxon>
        <taxon>Actinomycetes</taxon>
        <taxon>Micromonosporales</taxon>
        <taxon>Micromonosporaceae</taxon>
        <taxon>Phytomonospora</taxon>
    </lineage>
</organism>
<reference evidence="2 3" key="1">
    <citation type="submission" date="2020-08" db="EMBL/GenBank/DDBJ databases">
        <title>Genomic Encyclopedia of Type Strains, Phase IV (KMG-IV): sequencing the most valuable type-strain genomes for metagenomic binning, comparative biology and taxonomic classification.</title>
        <authorList>
            <person name="Goeker M."/>
        </authorList>
    </citation>
    <scope>NUCLEOTIDE SEQUENCE [LARGE SCALE GENOMIC DNA]</scope>
    <source>
        <strain evidence="2 3">YIM 65646</strain>
    </source>
</reference>
<evidence type="ECO:0000313" key="2">
    <source>
        <dbReference type="EMBL" id="MBB6033968.1"/>
    </source>
</evidence>
<evidence type="ECO:0000313" key="3">
    <source>
        <dbReference type="Proteomes" id="UP000548476"/>
    </source>
</evidence>
<sequence>MRDRHRPPASAIRAVRQGGTEDKTDESLLDRAAAMQSRVGNRAFGRYLDASAADRPTVQRRVFIAGVRVHAPDPRLNAITTPWAGDGLMRDYHDVAEMNAHAAGTTDHIGNLPGPPSADTWVRFPRTGLNILGEDHTQVKFEMVAPAIGTTNFTYEPFSSDRLPAGSQISAAYNTENNAGYAAFGVGAAPNRRRFGGESLYPKMAFAMNLLIPYFNGTSALAGLATGGYVGEPTQRYLKISWAFAKDVVAEVAGRRRWQRALSAEKRNLAAVTTAQMATLDAWITGLVVDGHLGDTLDTVAHRPKLPNLLAFVNALLPVLNARAGSDAGLNWRERRRLRRMPSATEADRASKFALWRNLHFKHVVADAARRGVRYAGMGRAHMDYLVTDHAVPRGARTFDMTGADLAGFEGRTAHLATLP</sequence>
<feature type="region of interest" description="Disordered" evidence="1">
    <location>
        <begin position="1"/>
        <end position="25"/>
    </location>
</feature>